<reference evidence="7 8" key="1">
    <citation type="submission" date="2019-11" db="EMBL/GenBank/DDBJ databases">
        <title>Metabolism of dissolved organic matter in forest soils.</title>
        <authorList>
            <person name="Cyle K.T."/>
            <person name="Wilhelm R.C."/>
            <person name="Martinez C.E."/>
        </authorList>
    </citation>
    <scope>NUCLEOTIDE SEQUENCE [LARGE SCALE GENOMIC DNA]</scope>
    <source>
        <strain evidence="7 8">5N</strain>
    </source>
</reference>
<dbReference type="Gene3D" id="6.20.330.10">
    <property type="match status" value="1"/>
</dbReference>
<proteinExistence type="inferred from homology"/>
<evidence type="ECO:0000256" key="4">
    <source>
        <dbReference type="ARBA" id="ARBA00022825"/>
    </source>
</evidence>
<dbReference type="PANTHER" id="PTHR33209:SF1">
    <property type="entry name" value="PEPTIDASE S49 DOMAIN-CONTAINING PROTEIN"/>
    <property type="match status" value="1"/>
</dbReference>
<dbReference type="GO" id="GO:0008236">
    <property type="term" value="F:serine-type peptidase activity"/>
    <property type="evidence" value="ECO:0007669"/>
    <property type="project" value="UniProtKB-KW"/>
</dbReference>
<dbReference type="InterPro" id="IPR002142">
    <property type="entry name" value="Peptidase_S49"/>
</dbReference>
<evidence type="ECO:0000313" key="7">
    <source>
        <dbReference type="EMBL" id="NPT61204.1"/>
    </source>
</evidence>
<evidence type="ECO:0000256" key="1">
    <source>
        <dbReference type="ARBA" id="ARBA00008683"/>
    </source>
</evidence>
<evidence type="ECO:0000313" key="8">
    <source>
        <dbReference type="Proteomes" id="UP000655523"/>
    </source>
</evidence>
<organism evidence="7 8">
    <name type="scientific">Paraburkholderia elongata</name>
    <dbReference type="NCBI Taxonomy" id="2675747"/>
    <lineage>
        <taxon>Bacteria</taxon>
        <taxon>Pseudomonadati</taxon>
        <taxon>Pseudomonadota</taxon>
        <taxon>Betaproteobacteria</taxon>
        <taxon>Burkholderiales</taxon>
        <taxon>Burkholderiaceae</taxon>
        <taxon>Paraburkholderia</taxon>
    </lineage>
</organism>
<dbReference type="EMBL" id="WOEZ01000258">
    <property type="protein sequence ID" value="NPT61204.1"/>
    <property type="molecule type" value="Genomic_DNA"/>
</dbReference>
<dbReference type="GO" id="GO:0006508">
    <property type="term" value="P:proteolysis"/>
    <property type="evidence" value="ECO:0007669"/>
    <property type="project" value="UniProtKB-KW"/>
</dbReference>
<keyword evidence="3" id="KW-0378">Hydrolase</keyword>
<keyword evidence="4" id="KW-0720">Serine protease</keyword>
<evidence type="ECO:0000256" key="3">
    <source>
        <dbReference type="ARBA" id="ARBA00022801"/>
    </source>
</evidence>
<gene>
    <name evidence="7" type="ORF">GNZ13_43390</name>
</gene>
<keyword evidence="2" id="KW-0645">Protease</keyword>
<feature type="domain" description="Peptidase S49" evidence="6">
    <location>
        <begin position="128"/>
        <end position="274"/>
    </location>
</feature>
<dbReference type="RefSeq" id="WP_172176645.1">
    <property type="nucleotide sequence ID" value="NZ_WOEZ01000258.1"/>
</dbReference>
<evidence type="ECO:0000256" key="5">
    <source>
        <dbReference type="SAM" id="MobiDB-lite"/>
    </source>
</evidence>
<dbReference type="InterPro" id="IPR029045">
    <property type="entry name" value="ClpP/crotonase-like_dom_sf"/>
</dbReference>
<dbReference type="AlphaFoldDB" id="A0A972NZB9"/>
<dbReference type="Gene3D" id="3.90.226.10">
    <property type="entry name" value="2-enoyl-CoA Hydratase, Chain A, domain 1"/>
    <property type="match status" value="1"/>
</dbReference>
<keyword evidence="8" id="KW-1185">Reference proteome</keyword>
<feature type="region of interest" description="Disordered" evidence="5">
    <location>
        <begin position="276"/>
        <end position="297"/>
    </location>
</feature>
<protein>
    <submittedName>
        <fullName evidence="7">S49 family peptidase</fullName>
    </submittedName>
</protein>
<dbReference type="PANTHER" id="PTHR33209">
    <property type="entry name" value="PROTEASE 4"/>
    <property type="match status" value="1"/>
</dbReference>
<dbReference type="Proteomes" id="UP000655523">
    <property type="component" value="Unassembled WGS sequence"/>
</dbReference>
<comment type="caution">
    <text evidence="7">The sequence shown here is derived from an EMBL/GenBank/DDBJ whole genome shotgun (WGS) entry which is preliminary data.</text>
</comment>
<evidence type="ECO:0000259" key="6">
    <source>
        <dbReference type="Pfam" id="PF01343"/>
    </source>
</evidence>
<dbReference type="SUPFAM" id="SSF52096">
    <property type="entry name" value="ClpP/crotonase"/>
    <property type="match status" value="1"/>
</dbReference>
<feature type="compositionally biased region" description="Low complexity" evidence="5">
    <location>
        <begin position="42"/>
        <end position="51"/>
    </location>
</feature>
<comment type="similarity">
    <text evidence="1">Belongs to the peptidase S49 family.</text>
</comment>
<evidence type="ECO:0000256" key="2">
    <source>
        <dbReference type="ARBA" id="ARBA00022670"/>
    </source>
</evidence>
<sequence length="308" mass="32315">MSITHLLNAPWAVLPDRLPFIRDLLMHGGDDHATMRGPTRGPQASAAPARATPAASGSIAVLRLYGVLVPRASDFAEQFGLAGVQRFTQDFRAALADDSIGGILIDVDSPGGSVYGVMELANEIYQARSQKPIFAVANSLAASAAFWVASSASEFFVTTGGEVGSIGVADLHTDVSGALNKVGISMTLVSAGKYKTEGNSFGPLTGEARAAMQTRIDAYYGAFTRNVARNRNVDVSKVRNGMGEGRTLSAQAARSENMVDGVATLDEVVNRLARRIGQPSSGPVRASVAPPSGTRAAARQRLIERLSL</sequence>
<dbReference type="Pfam" id="PF01343">
    <property type="entry name" value="Peptidase_S49"/>
    <property type="match status" value="1"/>
</dbReference>
<feature type="region of interest" description="Disordered" evidence="5">
    <location>
        <begin position="31"/>
        <end position="51"/>
    </location>
</feature>
<accession>A0A972NZB9</accession>
<dbReference type="InterPro" id="IPR033855">
    <property type="entry name" value="Protein_C"/>
</dbReference>
<name>A0A972NZB9_9BURK</name>
<dbReference type="CDD" id="cd07022">
    <property type="entry name" value="S49_Sppa_36K_type"/>
    <property type="match status" value="1"/>
</dbReference>